<comment type="caution">
    <text evidence="2">The sequence shown here is derived from an EMBL/GenBank/DDBJ whole genome shotgun (WGS) entry which is preliminary data.</text>
</comment>
<evidence type="ECO:0000313" key="3">
    <source>
        <dbReference type="Proteomes" id="UP000274822"/>
    </source>
</evidence>
<dbReference type="AlphaFoldDB" id="A0A433QAE9"/>
<evidence type="ECO:0000256" key="1">
    <source>
        <dbReference type="ARBA" id="ARBA00005534"/>
    </source>
</evidence>
<dbReference type="InterPro" id="IPR035917">
    <property type="entry name" value="YjbQ-like_sf"/>
</dbReference>
<organism evidence="2 3">
    <name type="scientific">Jimgerdemannia flammicorona</name>
    <dbReference type="NCBI Taxonomy" id="994334"/>
    <lineage>
        <taxon>Eukaryota</taxon>
        <taxon>Fungi</taxon>
        <taxon>Fungi incertae sedis</taxon>
        <taxon>Mucoromycota</taxon>
        <taxon>Mucoromycotina</taxon>
        <taxon>Endogonomycetes</taxon>
        <taxon>Endogonales</taxon>
        <taxon>Endogonaceae</taxon>
        <taxon>Jimgerdemannia</taxon>
    </lineage>
</organism>
<dbReference type="EMBL" id="RBNJ01009833">
    <property type="protein sequence ID" value="RUS26709.1"/>
    <property type="molecule type" value="Genomic_DNA"/>
</dbReference>
<dbReference type="Pfam" id="PF01894">
    <property type="entry name" value="YjbQ"/>
    <property type="match status" value="1"/>
</dbReference>
<dbReference type="PANTHER" id="PTHR30615">
    <property type="entry name" value="UNCHARACTERIZED PROTEIN YJBQ-RELATED"/>
    <property type="match status" value="1"/>
</dbReference>
<keyword evidence="3" id="KW-1185">Reference proteome</keyword>
<dbReference type="PANTHER" id="PTHR30615:SF8">
    <property type="entry name" value="UPF0047 PROTEIN C4A8.02C"/>
    <property type="match status" value="1"/>
</dbReference>
<dbReference type="SUPFAM" id="SSF111038">
    <property type="entry name" value="YjbQ-like"/>
    <property type="match status" value="1"/>
</dbReference>
<dbReference type="InterPro" id="IPR001602">
    <property type="entry name" value="UPF0047_YjbQ-like"/>
</dbReference>
<protein>
    <submittedName>
        <fullName evidence="2">Uncharacterized protein</fullName>
    </submittedName>
</protein>
<evidence type="ECO:0000313" key="2">
    <source>
        <dbReference type="EMBL" id="RUS26709.1"/>
    </source>
</evidence>
<comment type="similarity">
    <text evidence="1">Belongs to the UPF0047 family.</text>
</comment>
<proteinExistence type="inferred from homology"/>
<gene>
    <name evidence="2" type="ORF">BC938DRAFT_484222</name>
</gene>
<sequence length="127" mass="14391">MPPLTKHTMSWGQTTINLSPRPRGCHLITSEIERQLPDLKTFKVGLANVFLQHTSASLCLNENVDPDSRFRMCTLTKDTKDVEGRKARTTWYAVDAPFLRMGMTILIDGGPSNRHRFTCHIYNSPGM</sequence>
<accession>A0A433QAE9</accession>
<reference evidence="2 3" key="1">
    <citation type="journal article" date="2018" name="New Phytol.">
        <title>Phylogenomics of Endogonaceae and evolution of mycorrhizas within Mucoromycota.</title>
        <authorList>
            <person name="Chang Y."/>
            <person name="Desiro A."/>
            <person name="Na H."/>
            <person name="Sandor L."/>
            <person name="Lipzen A."/>
            <person name="Clum A."/>
            <person name="Barry K."/>
            <person name="Grigoriev I.V."/>
            <person name="Martin F.M."/>
            <person name="Stajich J.E."/>
            <person name="Smith M.E."/>
            <person name="Bonito G."/>
            <person name="Spatafora J.W."/>
        </authorList>
    </citation>
    <scope>NUCLEOTIDE SEQUENCE [LARGE SCALE GENOMIC DNA]</scope>
    <source>
        <strain evidence="2 3">AD002</strain>
    </source>
</reference>
<dbReference type="Proteomes" id="UP000274822">
    <property type="component" value="Unassembled WGS sequence"/>
</dbReference>
<dbReference type="Gene3D" id="2.60.120.460">
    <property type="entry name" value="YjbQ-like"/>
    <property type="match status" value="1"/>
</dbReference>
<name>A0A433QAE9_9FUNG</name>